<proteinExistence type="inferred from homology"/>
<dbReference type="SUPFAM" id="SSF49503">
    <property type="entry name" value="Cupredoxins"/>
    <property type="match status" value="1"/>
</dbReference>
<evidence type="ECO:0000313" key="20">
    <source>
        <dbReference type="Proteomes" id="UP000598467"/>
    </source>
</evidence>
<feature type="domain" description="Cytochrome oxidase subunit II transmembrane region profile" evidence="18">
    <location>
        <begin position="19"/>
        <end position="116"/>
    </location>
</feature>
<dbReference type="Proteomes" id="UP000598467">
    <property type="component" value="Unassembled WGS sequence"/>
</dbReference>
<evidence type="ECO:0000256" key="4">
    <source>
        <dbReference type="ARBA" id="ARBA00022475"/>
    </source>
</evidence>
<dbReference type="Gene3D" id="2.60.40.420">
    <property type="entry name" value="Cupredoxins - blue copper proteins"/>
    <property type="match status" value="1"/>
</dbReference>
<dbReference type="InterPro" id="IPR008972">
    <property type="entry name" value="Cupredoxin"/>
</dbReference>
<dbReference type="InterPro" id="IPR034227">
    <property type="entry name" value="CuRO_UO_II"/>
</dbReference>
<evidence type="ECO:0000313" key="19">
    <source>
        <dbReference type="EMBL" id="MBD1544916.1"/>
    </source>
</evidence>
<dbReference type="SUPFAM" id="SSF81464">
    <property type="entry name" value="Cytochrome c oxidase subunit II-like, transmembrane region"/>
    <property type="match status" value="1"/>
</dbReference>
<keyword evidence="7" id="KW-0732">Signal</keyword>
<reference evidence="19" key="1">
    <citation type="submission" date="2020-05" db="EMBL/GenBank/DDBJ databases">
        <title>Identification of trans-AT polyketide cluster in two marine bacteria, producers of a novel glutaramide-containing polyketide sesbanimide D and analogs.</title>
        <authorList>
            <person name="Kacar D."/>
            <person name="Rodriguez P."/>
            <person name="Canedo L."/>
            <person name="Gonzalez E."/>
            <person name="Galan B."/>
            <person name="De La Calle F."/>
            <person name="Garcia J.L."/>
        </authorList>
    </citation>
    <scope>NUCLEOTIDE SEQUENCE</scope>
    <source>
        <strain evidence="19">PHM038</strain>
    </source>
</reference>
<dbReference type="InterPro" id="IPR010514">
    <property type="entry name" value="COX_ARM"/>
</dbReference>
<dbReference type="GO" id="GO:0009486">
    <property type="term" value="F:cytochrome bo3 ubiquinol oxidase activity"/>
    <property type="evidence" value="ECO:0007669"/>
    <property type="project" value="InterPro"/>
</dbReference>
<evidence type="ECO:0000256" key="2">
    <source>
        <dbReference type="ARBA" id="ARBA00007866"/>
    </source>
</evidence>
<dbReference type="GO" id="GO:0005507">
    <property type="term" value="F:copper ion binding"/>
    <property type="evidence" value="ECO:0007669"/>
    <property type="project" value="InterPro"/>
</dbReference>
<evidence type="ECO:0000256" key="9">
    <source>
        <dbReference type="ARBA" id="ARBA00022989"/>
    </source>
</evidence>
<keyword evidence="8" id="KW-0249">Electron transport</keyword>
<evidence type="ECO:0000259" key="18">
    <source>
        <dbReference type="PROSITE" id="PS50999"/>
    </source>
</evidence>
<dbReference type="InterPro" id="IPR002429">
    <property type="entry name" value="CcO_II-like_C"/>
</dbReference>
<name>A0A926P151_9HYPH</name>
<evidence type="ECO:0000256" key="1">
    <source>
        <dbReference type="ARBA" id="ARBA00004651"/>
    </source>
</evidence>
<keyword evidence="4" id="KW-1003">Cell membrane</keyword>
<dbReference type="PANTHER" id="PTHR22888">
    <property type="entry name" value="CYTOCHROME C OXIDASE, SUBUNIT II"/>
    <property type="match status" value="1"/>
</dbReference>
<feature type="transmembrane region" description="Helical" evidence="16">
    <location>
        <begin position="86"/>
        <end position="107"/>
    </location>
</feature>
<evidence type="ECO:0000259" key="17">
    <source>
        <dbReference type="PROSITE" id="PS50857"/>
    </source>
</evidence>
<keyword evidence="9 16" id="KW-1133">Transmembrane helix</keyword>
<comment type="subcellular location">
    <subcellularLocation>
        <location evidence="1">Cell membrane</location>
        <topology evidence="1">Multi-pass membrane protein</topology>
    </subcellularLocation>
</comment>
<dbReference type="RefSeq" id="WP_190289593.1">
    <property type="nucleotide sequence ID" value="NZ_JABFCZ010000002.1"/>
</dbReference>
<evidence type="ECO:0000256" key="8">
    <source>
        <dbReference type="ARBA" id="ARBA00022982"/>
    </source>
</evidence>
<dbReference type="AlphaFoldDB" id="A0A926P151"/>
<comment type="caution">
    <text evidence="19">The sequence shown here is derived from an EMBL/GenBank/DDBJ whole genome shotgun (WGS) entry which is preliminary data.</text>
</comment>
<evidence type="ECO:0000256" key="15">
    <source>
        <dbReference type="SAM" id="MobiDB-lite"/>
    </source>
</evidence>
<dbReference type="Pfam" id="PF00116">
    <property type="entry name" value="COX2"/>
    <property type="match status" value="1"/>
</dbReference>
<keyword evidence="13" id="KW-0449">Lipoprotein</keyword>
<accession>A0A926P151</accession>
<dbReference type="GO" id="GO:0004129">
    <property type="term" value="F:cytochrome-c oxidase activity"/>
    <property type="evidence" value="ECO:0007669"/>
    <property type="project" value="InterPro"/>
</dbReference>
<protein>
    <recommendedName>
        <fullName evidence="14">Ubiquinol oxidase polypeptide II</fullName>
    </recommendedName>
</protein>
<dbReference type="GO" id="GO:0016682">
    <property type="term" value="F:oxidoreductase activity, acting on diphenols and related substances as donors, oxygen as acceptor"/>
    <property type="evidence" value="ECO:0007669"/>
    <property type="project" value="InterPro"/>
</dbReference>
<feature type="transmembrane region" description="Helical" evidence="16">
    <location>
        <begin position="41"/>
        <end position="65"/>
    </location>
</feature>
<evidence type="ECO:0000256" key="13">
    <source>
        <dbReference type="ARBA" id="ARBA00023288"/>
    </source>
</evidence>
<feature type="domain" description="Cytochrome oxidase subunit II copper A binding" evidence="17">
    <location>
        <begin position="131"/>
        <end position="243"/>
    </location>
</feature>
<keyword evidence="6 16" id="KW-0812">Transmembrane</keyword>
<evidence type="ECO:0000256" key="5">
    <source>
        <dbReference type="ARBA" id="ARBA00022660"/>
    </source>
</evidence>
<evidence type="ECO:0000256" key="6">
    <source>
        <dbReference type="ARBA" id="ARBA00022692"/>
    </source>
</evidence>
<keyword evidence="12" id="KW-0564">Palmitate</keyword>
<dbReference type="InterPro" id="IPR045187">
    <property type="entry name" value="CcO_II"/>
</dbReference>
<evidence type="ECO:0000256" key="16">
    <source>
        <dbReference type="SAM" id="Phobius"/>
    </source>
</evidence>
<dbReference type="InterPro" id="IPR006333">
    <property type="entry name" value="Cyt_o_ubiquinol_oxidase_su2"/>
</dbReference>
<evidence type="ECO:0000256" key="10">
    <source>
        <dbReference type="ARBA" id="ARBA00023002"/>
    </source>
</evidence>
<gene>
    <name evidence="19" type="primary">cyoA</name>
    <name evidence="19" type="ORF">HK439_01470</name>
</gene>
<dbReference type="GO" id="GO:0005886">
    <property type="term" value="C:plasma membrane"/>
    <property type="evidence" value="ECO:0007669"/>
    <property type="project" value="UniProtKB-SubCell"/>
</dbReference>
<organism evidence="19 20">
    <name type="scientific">Roseibium aggregatum</name>
    <dbReference type="NCBI Taxonomy" id="187304"/>
    <lineage>
        <taxon>Bacteria</taxon>
        <taxon>Pseudomonadati</taxon>
        <taxon>Pseudomonadota</taxon>
        <taxon>Alphaproteobacteria</taxon>
        <taxon>Hyphomicrobiales</taxon>
        <taxon>Stappiaceae</taxon>
        <taxon>Roseibium</taxon>
    </lineage>
</organism>
<evidence type="ECO:0000256" key="12">
    <source>
        <dbReference type="ARBA" id="ARBA00023139"/>
    </source>
</evidence>
<evidence type="ECO:0000256" key="11">
    <source>
        <dbReference type="ARBA" id="ARBA00023136"/>
    </source>
</evidence>
<dbReference type="Gene3D" id="1.10.287.90">
    <property type="match status" value="1"/>
</dbReference>
<dbReference type="InterPro" id="IPR011759">
    <property type="entry name" value="Cyt_c_oxidase_su2_TM_dom"/>
</dbReference>
<dbReference type="InterPro" id="IPR036257">
    <property type="entry name" value="Cyt_c_oxidase_su2_TM_sf"/>
</dbReference>
<keyword evidence="11 16" id="KW-0472">Membrane</keyword>
<keyword evidence="3" id="KW-0813">Transport</keyword>
<dbReference type="PROSITE" id="PS50857">
    <property type="entry name" value="COX2_CUA"/>
    <property type="match status" value="1"/>
</dbReference>
<dbReference type="PROSITE" id="PS50999">
    <property type="entry name" value="COX2_TM"/>
    <property type="match status" value="1"/>
</dbReference>
<evidence type="ECO:0000256" key="3">
    <source>
        <dbReference type="ARBA" id="ARBA00022448"/>
    </source>
</evidence>
<comment type="similarity">
    <text evidence="2">Belongs to the cytochrome c oxidase subunit 2 family.</text>
</comment>
<dbReference type="PROSITE" id="PS51257">
    <property type="entry name" value="PROKAR_LIPOPROTEIN"/>
    <property type="match status" value="1"/>
</dbReference>
<dbReference type="CDD" id="cd04212">
    <property type="entry name" value="CuRO_UO_II"/>
    <property type="match status" value="1"/>
</dbReference>
<keyword evidence="10" id="KW-0560">Oxidoreductase</keyword>
<dbReference type="NCBIfam" id="TIGR01433">
    <property type="entry name" value="CyoA"/>
    <property type="match status" value="1"/>
</dbReference>
<dbReference type="GO" id="GO:0042773">
    <property type="term" value="P:ATP synthesis coupled electron transport"/>
    <property type="evidence" value="ECO:0007669"/>
    <property type="project" value="TreeGrafter"/>
</dbReference>
<feature type="region of interest" description="Disordered" evidence="15">
    <location>
        <begin position="363"/>
        <end position="382"/>
    </location>
</feature>
<dbReference type="EMBL" id="JABFCZ010000002">
    <property type="protein sequence ID" value="MBD1544916.1"/>
    <property type="molecule type" value="Genomic_DNA"/>
</dbReference>
<evidence type="ECO:0000256" key="14">
    <source>
        <dbReference type="ARBA" id="ARBA00030198"/>
    </source>
</evidence>
<dbReference type="PANTHER" id="PTHR22888:SF18">
    <property type="entry name" value="CYTOCHROME BO(3) UBIQUINOL OXIDASE SUBUNIT 2"/>
    <property type="match status" value="1"/>
</dbReference>
<keyword evidence="5" id="KW-0679">Respiratory chain</keyword>
<sequence length="382" mass="43105">MPRLFKLLRLLSVFAVPFVLSGCNMVVMSPSGDIALQQRDLILIATVLMLLIIVPVMGLTIFFAWRYRHTNKAATYDPEWHHSTRLEVIIWSAPLAIIIVLGAVTWISTHKLDPYRPLDRIAEGRPVPEDVKPLTVEVVALDWKWLFLYPEYGIATVNEMAAPVDRPINFKITASSVMNSFYIPALAGQIYAMPGMETKLHAVINEPGDFEGISANYSGAGFSHMRFRFHGVDKAGFQSWLDRVKQNGTALNRDTYLKLEKPSEREPVRYYASVADGLYSSILNMCTREGTMCMNEMMHIDQMGGGGVDSEENRKRLEYDNRFDAKANKELAELGPYTPWSGLNPDIFGRCTLPSRDIPRVEARNETAPTTAELLSSRRDRI</sequence>
<evidence type="ECO:0000256" key="7">
    <source>
        <dbReference type="ARBA" id="ARBA00022729"/>
    </source>
</evidence>
<dbReference type="Pfam" id="PF06481">
    <property type="entry name" value="COX_ARM"/>
    <property type="match status" value="1"/>
</dbReference>